<dbReference type="Proteomes" id="UP001386955">
    <property type="component" value="Unassembled WGS sequence"/>
</dbReference>
<dbReference type="InterPro" id="IPR053781">
    <property type="entry name" value="F-box_AtFBL13-like"/>
</dbReference>
<protein>
    <recommendedName>
        <fullName evidence="3">F-box domain-containing protein</fullName>
    </recommendedName>
</protein>
<dbReference type="EMBL" id="JAYMYS010000006">
    <property type="protein sequence ID" value="KAK7389222.1"/>
    <property type="molecule type" value="Genomic_DNA"/>
</dbReference>
<dbReference type="AlphaFoldDB" id="A0AAN9S4R2"/>
<evidence type="ECO:0000313" key="1">
    <source>
        <dbReference type="EMBL" id="KAK7389222.1"/>
    </source>
</evidence>
<gene>
    <name evidence="1" type="ORF">VNO78_24058</name>
</gene>
<dbReference type="InterPro" id="IPR036047">
    <property type="entry name" value="F-box-like_dom_sf"/>
</dbReference>
<name>A0AAN9S4R2_PSOTE</name>
<reference evidence="1 2" key="1">
    <citation type="submission" date="2024-01" db="EMBL/GenBank/DDBJ databases">
        <title>The genomes of 5 underutilized Papilionoideae crops provide insights into root nodulation and disease resistanc.</title>
        <authorList>
            <person name="Jiang F."/>
        </authorList>
    </citation>
    <scope>NUCLEOTIDE SEQUENCE [LARGE SCALE GENOMIC DNA]</scope>
    <source>
        <strain evidence="1">DUOXIRENSHENG_FW03</strain>
        <tissue evidence="1">Leaves</tissue>
    </source>
</reference>
<evidence type="ECO:0008006" key="3">
    <source>
        <dbReference type="Google" id="ProtNLM"/>
    </source>
</evidence>
<dbReference type="CDD" id="cd22160">
    <property type="entry name" value="F-box_AtFBL13-like"/>
    <property type="match status" value="1"/>
</dbReference>
<comment type="caution">
    <text evidence="1">The sequence shown here is derived from an EMBL/GenBank/DDBJ whole genome shotgun (WGS) entry which is preliminary data.</text>
</comment>
<keyword evidence="2" id="KW-1185">Reference proteome</keyword>
<proteinExistence type="predicted"/>
<dbReference type="SUPFAM" id="SSF81383">
    <property type="entry name" value="F-box domain"/>
    <property type="match status" value="1"/>
</dbReference>
<dbReference type="PANTHER" id="PTHR31639">
    <property type="entry name" value="F-BOX PROTEIN-LIKE"/>
    <property type="match status" value="1"/>
</dbReference>
<sequence length="197" mass="22600">MQVPEVRQKATKTNNKEDYEGDLISQLPDGIPVAILSKLPITDAARTCILSRKWRYMWTFFLGAWNLVKVQKLELYFGHTFEYVLPLHLFKLASFNSLQVLRLKFITLTKEMLEIWSLVTCVDDGITLSVCALLLKASPSLWRFTVKMLNTKPLLEKNANLQWNINTVSRSWNWFETIGGSTSKVGIVRKTECVLGD</sequence>
<dbReference type="PANTHER" id="PTHR31639:SF317">
    <property type="entry name" value="F-BOX DOMAIN-CONTAINING PROTEIN"/>
    <property type="match status" value="1"/>
</dbReference>
<organism evidence="1 2">
    <name type="scientific">Psophocarpus tetragonolobus</name>
    <name type="common">Winged bean</name>
    <name type="synonym">Dolichos tetragonolobus</name>
    <dbReference type="NCBI Taxonomy" id="3891"/>
    <lineage>
        <taxon>Eukaryota</taxon>
        <taxon>Viridiplantae</taxon>
        <taxon>Streptophyta</taxon>
        <taxon>Embryophyta</taxon>
        <taxon>Tracheophyta</taxon>
        <taxon>Spermatophyta</taxon>
        <taxon>Magnoliopsida</taxon>
        <taxon>eudicotyledons</taxon>
        <taxon>Gunneridae</taxon>
        <taxon>Pentapetalae</taxon>
        <taxon>rosids</taxon>
        <taxon>fabids</taxon>
        <taxon>Fabales</taxon>
        <taxon>Fabaceae</taxon>
        <taxon>Papilionoideae</taxon>
        <taxon>50 kb inversion clade</taxon>
        <taxon>NPAAA clade</taxon>
        <taxon>indigoferoid/millettioid clade</taxon>
        <taxon>Phaseoleae</taxon>
        <taxon>Psophocarpus</taxon>
    </lineage>
</organism>
<evidence type="ECO:0000313" key="2">
    <source>
        <dbReference type="Proteomes" id="UP001386955"/>
    </source>
</evidence>
<accession>A0AAN9S4R2</accession>